<feature type="modified residue" description="Phosphohistidine" evidence="11">
    <location>
        <position position="46"/>
    </location>
</feature>
<dbReference type="InterPro" id="IPR008207">
    <property type="entry name" value="Sig_transdc_His_kin_Hpt_dom"/>
</dbReference>
<dbReference type="SUPFAM" id="SSF47226">
    <property type="entry name" value="Histidine-containing phosphotransfer domain, HPT domain"/>
    <property type="match status" value="1"/>
</dbReference>
<evidence type="ECO:0000259" key="13">
    <source>
        <dbReference type="PROSITE" id="PS50109"/>
    </source>
</evidence>
<dbReference type="FunFam" id="3.30.565.10:FF:000016">
    <property type="entry name" value="Chemotaxis protein CheA, putative"/>
    <property type="match status" value="1"/>
</dbReference>
<name>A0A937X626_9BACT</name>
<dbReference type="EC" id="2.7.13.3" evidence="2"/>
<dbReference type="InterPro" id="IPR036097">
    <property type="entry name" value="HisK_dim/P_sf"/>
</dbReference>
<dbReference type="EMBL" id="VGJX01000398">
    <property type="protein sequence ID" value="MBM3274977.1"/>
    <property type="molecule type" value="Genomic_DNA"/>
</dbReference>
<dbReference type="Pfam" id="PF02895">
    <property type="entry name" value="H-kinase_dim"/>
    <property type="match status" value="1"/>
</dbReference>
<feature type="compositionally biased region" description="Basic and acidic residues" evidence="12">
    <location>
        <begin position="320"/>
        <end position="334"/>
    </location>
</feature>
<dbReference type="Gene3D" id="1.20.120.160">
    <property type="entry name" value="HPT domain"/>
    <property type="match status" value="1"/>
</dbReference>
<feature type="non-terminal residue" evidence="15">
    <location>
        <position position="656"/>
    </location>
</feature>
<dbReference type="CDD" id="cd00088">
    <property type="entry name" value="HPT"/>
    <property type="match status" value="1"/>
</dbReference>
<keyword evidence="7" id="KW-0547">Nucleotide-binding</keyword>
<proteinExistence type="predicted"/>
<protein>
    <recommendedName>
        <fullName evidence="3">Chemotaxis protein CheA</fullName>
        <ecNumber evidence="2">2.7.13.3</ecNumber>
    </recommendedName>
</protein>
<dbReference type="Gene3D" id="3.30.565.10">
    <property type="entry name" value="Histidine kinase-like ATPase, C-terminal domain"/>
    <property type="match status" value="1"/>
</dbReference>
<dbReference type="InterPro" id="IPR004358">
    <property type="entry name" value="Sig_transdc_His_kin-like_C"/>
</dbReference>
<evidence type="ECO:0000256" key="6">
    <source>
        <dbReference type="ARBA" id="ARBA00022679"/>
    </source>
</evidence>
<dbReference type="GO" id="GO:0006935">
    <property type="term" value="P:chemotaxis"/>
    <property type="evidence" value="ECO:0007669"/>
    <property type="project" value="UniProtKB-KW"/>
</dbReference>
<dbReference type="SUPFAM" id="SSF47384">
    <property type="entry name" value="Homodimeric domain of signal transducing histidine kinase"/>
    <property type="match status" value="1"/>
</dbReference>
<evidence type="ECO:0000256" key="5">
    <source>
        <dbReference type="ARBA" id="ARBA00022553"/>
    </source>
</evidence>
<keyword evidence="9" id="KW-0067">ATP-binding</keyword>
<dbReference type="InterPro" id="IPR003594">
    <property type="entry name" value="HATPase_dom"/>
</dbReference>
<dbReference type="AlphaFoldDB" id="A0A937X626"/>
<feature type="domain" description="HPt" evidence="14">
    <location>
        <begin position="1"/>
        <end position="103"/>
    </location>
</feature>
<dbReference type="InterPro" id="IPR036890">
    <property type="entry name" value="HATPase_C_sf"/>
</dbReference>
<reference evidence="15 16" key="1">
    <citation type="submission" date="2019-03" db="EMBL/GenBank/DDBJ databases">
        <title>Lake Tanganyika Metagenome-Assembled Genomes (MAGs).</title>
        <authorList>
            <person name="Tran P."/>
        </authorList>
    </citation>
    <scope>NUCLEOTIDE SEQUENCE [LARGE SCALE GENOMIC DNA]</scope>
    <source>
        <strain evidence="15">K_DeepCast_65m_m2_236</strain>
    </source>
</reference>
<dbReference type="InterPro" id="IPR037006">
    <property type="entry name" value="CheA-like_homodim_sf"/>
</dbReference>
<dbReference type="Gene3D" id="1.10.287.560">
    <property type="entry name" value="Histidine kinase CheA-like, homodimeric domain"/>
    <property type="match status" value="1"/>
</dbReference>
<evidence type="ECO:0000256" key="12">
    <source>
        <dbReference type="SAM" id="MobiDB-lite"/>
    </source>
</evidence>
<dbReference type="Gene3D" id="3.30.70.1110">
    <property type="entry name" value="Histidine kinase CheA-like, P2 response regulator-binding domain"/>
    <property type="match status" value="1"/>
</dbReference>
<accession>A0A937X626</accession>
<evidence type="ECO:0000259" key="14">
    <source>
        <dbReference type="PROSITE" id="PS50894"/>
    </source>
</evidence>
<dbReference type="SMART" id="SM01231">
    <property type="entry name" value="H-kinase_dim"/>
    <property type="match status" value="1"/>
</dbReference>
<feature type="compositionally biased region" description="Low complexity" evidence="12">
    <location>
        <begin position="132"/>
        <end position="151"/>
    </location>
</feature>
<dbReference type="SUPFAM" id="SSF55874">
    <property type="entry name" value="ATPase domain of HSP90 chaperone/DNA topoisomerase II/histidine kinase"/>
    <property type="match status" value="1"/>
</dbReference>
<evidence type="ECO:0000256" key="8">
    <source>
        <dbReference type="ARBA" id="ARBA00022777"/>
    </source>
</evidence>
<dbReference type="InterPro" id="IPR010808">
    <property type="entry name" value="CheA_P2-bd"/>
</dbReference>
<feature type="compositionally biased region" description="Low complexity" evidence="12">
    <location>
        <begin position="336"/>
        <end position="346"/>
    </location>
</feature>
<evidence type="ECO:0000256" key="1">
    <source>
        <dbReference type="ARBA" id="ARBA00000085"/>
    </source>
</evidence>
<evidence type="ECO:0000313" key="16">
    <source>
        <dbReference type="Proteomes" id="UP000703893"/>
    </source>
</evidence>
<dbReference type="InterPro" id="IPR037052">
    <property type="entry name" value="CheA-like_P2_sf"/>
</dbReference>
<dbReference type="InterPro" id="IPR051315">
    <property type="entry name" value="Bact_Chemotaxis_CheA"/>
</dbReference>
<dbReference type="PANTHER" id="PTHR43395:SF1">
    <property type="entry name" value="CHEMOTAXIS PROTEIN CHEA"/>
    <property type="match status" value="1"/>
</dbReference>
<sequence>MDHSQYLGIFLDEARDILQLLNEKLLFLETHREDRKTLDEIFRAAHTLKGMAATMGFAGLTELTHQMENVLDALRQGEVTLDTPLTDTLFGCVDSIGMIIEAIADSQAEPDVGSLVERLQLALAKPEPEPSPGSAGAPQAPGAAPISGAPDAAPKLDQYEKAVVAEAHSHGFRTVWVIVDLAEGCLLKGVRAYMVINALETLGELIKASPPVPDLEEERFDQSFAVLLVTRSDDPAILDRIDGISEVAHVLLVEIPTEEGLAPEVEPIAPEAPRSEAGAISGEADLDLLDLAASAPGSAGVPTAPSALPVERVVPAARGEAARTEVKSTSRPEGKASAADAAGSAARPDSKGSSSVGRVAPTVRVATERLDSLVNLVGELVIDRTRLQQVAGQYQIEEISDVIRHVGSVIADIHAVVMKLRMMPVERVFSRFPRMVRDLGRELGKEVQLLIEGQETELDRLMIDEIADPLLHLLRNSVDHGLETPDERELMGKPRLGTVNLRARHEGNHVIIEVQDDGKGMDPERIKRKAVEKGLLSGDEAVRLSDKQALDLIFTPGFSTRDEATDISGRGVGMDAVKSKTVALGGALDLSSTSGKGSQISIILPLTLAIIQCMLTEVGREIYAIPISFIEDAHDFEDLTVQTVQEKQIALLRGHS</sequence>
<dbReference type="Proteomes" id="UP000703893">
    <property type="component" value="Unassembled WGS sequence"/>
</dbReference>
<keyword evidence="4" id="KW-0145">Chemotaxis</keyword>
<evidence type="ECO:0000313" key="15">
    <source>
        <dbReference type="EMBL" id="MBM3274977.1"/>
    </source>
</evidence>
<keyword evidence="8" id="KW-0418">Kinase</keyword>
<comment type="caution">
    <text evidence="15">The sequence shown here is derived from an EMBL/GenBank/DDBJ whole genome shotgun (WGS) entry which is preliminary data.</text>
</comment>
<evidence type="ECO:0000256" key="2">
    <source>
        <dbReference type="ARBA" id="ARBA00012438"/>
    </source>
</evidence>
<dbReference type="Pfam" id="PF07194">
    <property type="entry name" value="P2"/>
    <property type="match status" value="1"/>
</dbReference>
<dbReference type="CDD" id="cd16916">
    <property type="entry name" value="HATPase_CheA-like"/>
    <property type="match status" value="1"/>
</dbReference>
<dbReference type="InterPro" id="IPR036641">
    <property type="entry name" value="HPT_dom_sf"/>
</dbReference>
<dbReference type="InterPro" id="IPR004105">
    <property type="entry name" value="CheA-like_dim"/>
</dbReference>
<dbReference type="PRINTS" id="PR00344">
    <property type="entry name" value="BCTRLSENSOR"/>
</dbReference>
<gene>
    <name evidence="15" type="ORF">FJZ00_07480</name>
</gene>
<evidence type="ECO:0000256" key="10">
    <source>
        <dbReference type="ARBA" id="ARBA00023012"/>
    </source>
</evidence>
<dbReference type="SMART" id="SM00073">
    <property type="entry name" value="HPT"/>
    <property type="match status" value="1"/>
</dbReference>
<dbReference type="GO" id="GO:0005737">
    <property type="term" value="C:cytoplasm"/>
    <property type="evidence" value="ECO:0007669"/>
    <property type="project" value="InterPro"/>
</dbReference>
<evidence type="ECO:0000256" key="11">
    <source>
        <dbReference type="PROSITE-ProRule" id="PRU00110"/>
    </source>
</evidence>
<dbReference type="GO" id="GO:0000155">
    <property type="term" value="F:phosphorelay sensor kinase activity"/>
    <property type="evidence" value="ECO:0007669"/>
    <property type="project" value="InterPro"/>
</dbReference>
<dbReference type="PANTHER" id="PTHR43395">
    <property type="entry name" value="SENSOR HISTIDINE KINASE CHEA"/>
    <property type="match status" value="1"/>
</dbReference>
<dbReference type="SUPFAM" id="SSF55052">
    <property type="entry name" value="CheY-binding domain of CheA"/>
    <property type="match status" value="1"/>
</dbReference>
<dbReference type="InterPro" id="IPR036061">
    <property type="entry name" value="CheW-like_dom_sf"/>
</dbReference>
<evidence type="ECO:0000256" key="3">
    <source>
        <dbReference type="ARBA" id="ARBA00021495"/>
    </source>
</evidence>
<dbReference type="SMART" id="SM00387">
    <property type="entry name" value="HATPase_c"/>
    <property type="match status" value="1"/>
</dbReference>
<dbReference type="Pfam" id="PF02518">
    <property type="entry name" value="HATPase_c"/>
    <property type="match status" value="1"/>
</dbReference>
<keyword evidence="10" id="KW-0902">Two-component regulatory system</keyword>
<evidence type="ECO:0000256" key="7">
    <source>
        <dbReference type="ARBA" id="ARBA00022741"/>
    </source>
</evidence>
<organism evidence="15 16">
    <name type="scientific">Candidatus Tanganyikabacteria bacterium</name>
    <dbReference type="NCBI Taxonomy" id="2961651"/>
    <lineage>
        <taxon>Bacteria</taxon>
        <taxon>Bacillati</taxon>
        <taxon>Candidatus Sericytochromatia</taxon>
        <taxon>Candidatus Tanganyikabacteria</taxon>
    </lineage>
</organism>
<evidence type="ECO:0000256" key="9">
    <source>
        <dbReference type="ARBA" id="ARBA00022840"/>
    </source>
</evidence>
<comment type="catalytic activity">
    <reaction evidence="1">
        <text>ATP + protein L-histidine = ADP + protein N-phospho-L-histidine.</text>
        <dbReference type="EC" id="2.7.13.3"/>
    </reaction>
</comment>
<feature type="domain" description="Histidine kinase" evidence="13">
    <location>
        <begin position="364"/>
        <end position="608"/>
    </location>
</feature>
<evidence type="ECO:0000256" key="4">
    <source>
        <dbReference type="ARBA" id="ARBA00022500"/>
    </source>
</evidence>
<dbReference type="GO" id="GO:0005524">
    <property type="term" value="F:ATP binding"/>
    <property type="evidence" value="ECO:0007669"/>
    <property type="project" value="UniProtKB-KW"/>
</dbReference>
<dbReference type="InterPro" id="IPR035891">
    <property type="entry name" value="CheY-binding_CheA"/>
</dbReference>
<feature type="region of interest" description="Disordered" evidence="12">
    <location>
        <begin position="319"/>
        <end position="358"/>
    </location>
</feature>
<dbReference type="PROSITE" id="PS50109">
    <property type="entry name" value="HIS_KIN"/>
    <property type="match status" value="1"/>
</dbReference>
<dbReference type="InterPro" id="IPR005467">
    <property type="entry name" value="His_kinase_dom"/>
</dbReference>
<dbReference type="Pfam" id="PF01627">
    <property type="entry name" value="Hpt"/>
    <property type="match status" value="1"/>
</dbReference>
<dbReference type="PROSITE" id="PS50894">
    <property type="entry name" value="HPT"/>
    <property type="match status" value="1"/>
</dbReference>
<keyword evidence="6" id="KW-0808">Transferase</keyword>
<dbReference type="SUPFAM" id="SSF50341">
    <property type="entry name" value="CheW-like"/>
    <property type="match status" value="1"/>
</dbReference>
<feature type="region of interest" description="Disordered" evidence="12">
    <location>
        <begin position="124"/>
        <end position="151"/>
    </location>
</feature>
<keyword evidence="5 11" id="KW-0597">Phosphoprotein</keyword>